<dbReference type="InterPro" id="IPR015410">
    <property type="entry name" value="DUF1985"/>
</dbReference>
<name>A0A5N6M7E3_9ASTR</name>
<dbReference type="AlphaFoldDB" id="A0A5N6M7E3"/>
<organism evidence="3 4">
    <name type="scientific">Mikania micrantha</name>
    <name type="common">bitter vine</name>
    <dbReference type="NCBI Taxonomy" id="192012"/>
    <lineage>
        <taxon>Eukaryota</taxon>
        <taxon>Viridiplantae</taxon>
        <taxon>Streptophyta</taxon>
        <taxon>Embryophyta</taxon>
        <taxon>Tracheophyta</taxon>
        <taxon>Spermatophyta</taxon>
        <taxon>Magnoliopsida</taxon>
        <taxon>eudicotyledons</taxon>
        <taxon>Gunneridae</taxon>
        <taxon>Pentapetalae</taxon>
        <taxon>asterids</taxon>
        <taxon>campanulids</taxon>
        <taxon>Asterales</taxon>
        <taxon>Asteraceae</taxon>
        <taxon>Asteroideae</taxon>
        <taxon>Heliantheae alliance</taxon>
        <taxon>Eupatorieae</taxon>
        <taxon>Mikania</taxon>
    </lineage>
</organism>
<gene>
    <name evidence="3" type="ORF">E3N88_31866</name>
</gene>
<dbReference type="InterPro" id="IPR043502">
    <property type="entry name" value="DNA/RNA_pol_sf"/>
</dbReference>
<evidence type="ECO:0000313" key="4">
    <source>
        <dbReference type="Proteomes" id="UP000326396"/>
    </source>
</evidence>
<reference evidence="3 4" key="1">
    <citation type="submission" date="2019-05" db="EMBL/GenBank/DDBJ databases">
        <title>Mikania micrantha, genome provides insights into the molecular mechanism of rapid growth.</title>
        <authorList>
            <person name="Liu B."/>
        </authorList>
    </citation>
    <scope>NUCLEOTIDE SEQUENCE [LARGE SCALE GENOMIC DNA]</scope>
    <source>
        <strain evidence="3">NLD-2019</strain>
        <tissue evidence="3">Leaf</tissue>
    </source>
</reference>
<dbReference type="OrthoDB" id="1930729at2759"/>
<dbReference type="Gene3D" id="3.10.10.10">
    <property type="entry name" value="HIV Type 1 Reverse Transcriptase, subunit A, domain 1"/>
    <property type="match status" value="1"/>
</dbReference>
<evidence type="ECO:0000259" key="2">
    <source>
        <dbReference type="Pfam" id="PF09331"/>
    </source>
</evidence>
<evidence type="ECO:0000256" key="1">
    <source>
        <dbReference type="SAM" id="MobiDB-lite"/>
    </source>
</evidence>
<dbReference type="SUPFAM" id="SSF56672">
    <property type="entry name" value="DNA/RNA polymerases"/>
    <property type="match status" value="1"/>
</dbReference>
<feature type="domain" description="DUF1985" evidence="2">
    <location>
        <begin position="119"/>
        <end position="228"/>
    </location>
</feature>
<protein>
    <recommendedName>
        <fullName evidence="2">DUF1985 domain-containing protein</fullName>
    </recommendedName>
</protein>
<dbReference type="EMBL" id="SZYD01000016">
    <property type="protein sequence ID" value="KAD3336347.1"/>
    <property type="molecule type" value="Genomic_DNA"/>
</dbReference>
<sequence length="485" mass="56542">MGYDKLKTDHHTRLARDHKARTRPLVYFHTKSKGNNLPYVEQTHLQKDNCHLLYHSDPAKKTEEWIEIWNDQCFAPWLNVKSTQPDGQLIHALLLHQAPVSLDLEYDGIAYAVGGPDKEILRFGPRDFCIITGFKFGVNSTKLKGGVSFLNRVLDENISHPITVDKLKTFLLENENNFNDDDIVRLCLLLLLYSFFMGVETYKHIERDHLLLVDNFDCWNDYNWGTYLWSCTYPSILNVLIKKVIVPNKKLQYSLTGFVWAFKIYECFLYMKAVCKYNETIPRAIGWEKVQRTRWPTAEVIFQKFAEVIFTPRNMYPTPIESKVHAESFDYVNKVLQMRMGGNPNFVFRQPLNPEYRPENDVNEFVNDLFKDDINMDVKISYEDSTKKPPHQSSSGSMSKNRSSSERIRFFILTPGAIPIAKAPYRLAPTEMQELSNQLQELLDRGFIRPSFSPWGAPVLFVKKKDESFRMCIDHRVLNKVTIKN</sequence>
<dbReference type="Proteomes" id="UP000326396">
    <property type="component" value="Linkage Group LG6"/>
</dbReference>
<dbReference type="PANTHER" id="PTHR48449">
    <property type="entry name" value="DUF1985 DOMAIN-CONTAINING PROTEIN"/>
    <property type="match status" value="1"/>
</dbReference>
<dbReference type="PANTHER" id="PTHR48449:SF1">
    <property type="entry name" value="DUF1985 DOMAIN-CONTAINING PROTEIN"/>
    <property type="match status" value="1"/>
</dbReference>
<keyword evidence="4" id="KW-1185">Reference proteome</keyword>
<accession>A0A5N6M7E3</accession>
<comment type="caution">
    <text evidence="3">The sequence shown here is derived from an EMBL/GenBank/DDBJ whole genome shotgun (WGS) entry which is preliminary data.</text>
</comment>
<dbReference type="Pfam" id="PF09331">
    <property type="entry name" value="DUF1985"/>
    <property type="match status" value="1"/>
</dbReference>
<feature type="compositionally biased region" description="Low complexity" evidence="1">
    <location>
        <begin position="393"/>
        <end position="402"/>
    </location>
</feature>
<feature type="region of interest" description="Disordered" evidence="1">
    <location>
        <begin position="383"/>
        <end position="403"/>
    </location>
</feature>
<evidence type="ECO:0000313" key="3">
    <source>
        <dbReference type="EMBL" id="KAD3336347.1"/>
    </source>
</evidence>
<proteinExistence type="predicted"/>